<feature type="chain" id="PRO_5038595615" description="DUF3558 domain-containing protein" evidence="2">
    <location>
        <begin position="23"/>
        <end position="257"/>
    </location>
</feature>
<name>A0A1I2AQL3_9ACTN</name>
<feature type="region of interest" description="Disordered" evidence="1">
    <location>
        <begin position="29"/>
        <end position="170"/>
    </location>
</feature>
<evidence type="ECO:0008006" key="5">
    <source>
        <dbReference type="Google" id="ProtNLM"/>
    </source>
</evidence>
<evidence type="ECO:0000313" key="4">
    <source>
        <dbReference type="Proteomes" id="UP000198716"/>
    </source>
</evidence>
<dbReference type="EMBL" id="FOMZ01000014">
    <property type="protein sequence ID" value="SFE46029.1"/>
    <property type="molecule type" value="Genomic_DNA"/>
</dbReference>
<keyword evidence="2" id="KW-0732">Signal</keyword>
<organism evidence="3 4">
    <name type="scientific">Actinopolyspora alba</name>
    <dbReference type="NCBI Taxonomy" id="673379"/>
    <lineage>
        <taxon>Bacteria</taxon>
        <taxon>Bacillati</taxon>
        <taxon>Actinomycetota</taxon>
        <taxon>Actinomycetes</taxon>
        <taxon>Actinopolysporales</taxon>
        <taxon>Actinopolysporaceae</taxon>
        <taxon>Actinopolyspora</taxon>
        <taxon>Actinopolyspora alba group</taxon>
    </lineage>
</organism>
<accession>A0A1I2AQL3</accession>
<feature type="signal peptide" evidence="2">
    <location>
        <begin position="1"/>
        <end position="22"/>
    </location>
</feature>
<feature type="compositionally biased region" description="Gly residues" evidence="1">
    <location>
        <begin position="96"/>
        <end position="121"/>
    </location>
</feature>
<reference evidence="4" key="1">
    <citation type="submission" date="2016-10" db="EMBL/GenBank/DDBJ databases">
        <authorList>
            <person name="Varghese N."/>
            <person name="Submissions S."/>
        </authorList>
    </citation>
    <scope>NUCLEOTIDE SEQUENCE [LARGE SCALE GENOMIC DNA]</scope>
    <source>
        <strain evidence="4">DSM 45004</strain>
    </source>
</reference>
<evidence type="ECO:0000313" key="3">
    <source>
        <dbReference type="EMBL" id="SFE46029.1"/>
    </source>
</evidence>
<feature type="compositionally biased region" description="Low complexity" evidence="1">
    <location>
        <begin position="60"/>
        <end position="81"/>
    </location>
</feature>
<dbReference type="RefSeq" id="WP_092928732.1">
    <property type="nucleotide sequence ID" value="NZ_FOMZ01000014.1"/>
</dbReference>
<evidence type="ECO:0000256" key="2">
    <source>
        <dbReference type="SAM" id="SignalP"/>
    </source>
</evidence>
<keyword evidence="4" id="KW-1185">Reference proteome</keyword>
<evidence type="ECO:0000256" key="1">
    <source>
        <dbReference type="SAM" id="MobiDB-lite"/>
    </source>
</evidence>
<proteinExistence type="predicted"/>
<sequence length="257" mass="24844">MTQHSSTAHAVRKIIAPLAALALLTAAGCGGGGSANDSTDGSVQPSATASHSSASEPGGDESAAPSGSESGESEAASSGDDAGNGDDGSGANADSGGAGDGDTSGSAGGGSGNGGSGGGGKPPTATLAGIDPCELLTKAQRDELGLPRTTANKKNGETRSCEFNPPQGNGPGTSALLAIHEEEGLKAFSGMTGDAEKTTITGHEAKIQCEYGNCLIGIAITDTSRVDVQSTVLGDDAATKKLGNRIAKMIIGNLGSS</sequence>
<dbReference type="Proteomes" id="UP000198716">
    <property type="component" value="Unassembled WGS sequence"/>
</dbReference>
<protein>
    <recommendedName>
        <fullName evidence="5">DUF3558 domain-containing protein</fullName>
    </recommendedName>
</protein>
<feature type="compositionally biased region" description="Polar residues" evidence="1">
    <location>
        <begin position="36"/>
        <end position="55"/>
    </location>
</feature>
<gene>
    <name evidence="3" type="ORF">SAMN04487819_11453</name>
</gene>
<dbReference type="AlphaFoldDB" id="A0A1I2AQL3"/>